<evidence type="ECO:0000259" key="1">
    <source>
        <dbReference type="Pfam" id="PF20150"/>
    </source>
</evidence>
<evidence type="ECO:0000313" key="4">
    <source>
        <dbReference type="RefSeq" id="XP_033575615.1"/>
    </source>
</evidence>
<proteinExistence type="predicted"/>
<dbReference type="OrthoDB" id="3650108at2759"/>
<gene>
    <name evidence="2 4" type="ORF">BDZ99DRAFT_478112</name>
</gene>
<dbReference type="EMBL" id="MU003703">
    <property type="protein sequence ID" value="KAF2808651.1"/>
    <property type="molecule type" value="Genomic_DNA"/>
</dbReference>
<evidence type="ECO:0000313" key="2">
    <source>
        <dbReference type="EMBL" id="KAF2808651.1"/>
    </source>
</evidence>
<dbReference type="InterPro" id="IPR038883">
    <property type="entry name" value="AN11006-like"/>
</dbReference>
<organism evidence="2">
    <name type="scientific">Mytilinidion resinicola</name>
    <dbReference type="NCBI Taxonomy" id="574789"/>
    <lineage>
        <taxon>Eukaryota</taxon>
        <taxon>Fungi</taxon>
        <taxon>Dikarya</taxon>
        <taxon>Ascomycota</taxon>
        <taxon>Pezizomycotina</taxon>
        <taxon>Dothideomycetes</taxon>
        <taxon>Pleosporomycetidae</taxon>
        <taxon>Mytilinidiales</taxon>
        <taxon>Mytilinidiaceae</taxon>
        <taxon>Mytilinidion</taxon>
    </lineage>
</organism>
<name>A0A6A6YIM8_9PEZI</name>
<dbReference type="Pfam" id="PF20150">
    <property type="entry name" value="2EXR"/>
    <property type="match status" value="1"/>
</dbReference>
<dbReference type="PANTHER" id="PTHR42085:SF2">
    <property type="entry name" value="F-BOX DOMAIN-CONTAINING PROTEIN"/>
    <property type="match status" value="1"/>
</dbReference>
<reference evidence="4" key="2">
    <citation type="submission" date="2020-04" db="EMBL/GenBank/DDBJ databases">
        <authorList>
            <consortium name="NCBI Genome Project"/>
        </authorList>
    </citation>
    <scope>NUCLEOTIDE SEQUENCE</scope>
    <source>
        <strain evidence="4">CBS 304.34</strain>
    </source>
</reference>
<dbReference type="RefSeq" id="XP_033575615.1">
    <property type="nucleotide sequence ID" value="XM_033722151.1"/>
</dbReference>
<reference evidence="4" key="3">
    <citation type="submission" date="2025-04" db="UniProtKB">
        <authorList>
            <consortium name="RefSeq"/>
        </authorList>
    </citation>
    <scope>IDENTIFICATION</scope>
    <source>
        <strain evidence="4">CBS 304.34</strain>
    </source>
</reference>
<dbReference type="AlphaFoldDB" id="A0A6A6YIM8"/>
<accession>A0A6A6YIM8</accession>
<keyword evidence="3" id="KW-1185">Reference proteome</keyword>
<feature type="domain" description="2EXR" evidence="1">
    <location>
        <begin position="70"/>
        <end position="139"/>
    </location>
</feature>
<dbReference type="InterPro" id="IPR045518">
    <property type="entry name" value="2EXR"/>
</dbReference>
<sequence>MNSLPTLPLNVVTLACFFFPHSAISKALQAVVLSRKSSTIQHRTRIPPQPLKPTKLSANKTLKTSTTPTFEFFRDFPGEIRNKIYDYALVDPEVMEITLPGPTDLLKATGTTTTINASALKAFSANKQLYDEAPTLFFRDNRFRIIEHSPESRPHAATRALLAQIGRRGREQLHRLEIRAARHRHLRARPPWLCHQTSTPAFSRERITACSGASSTC</sequence>
<dbReference type="PANTHER" id="PTHR42085">
    <property type="entry name" value="F-BOX DOMAIN-CONTAINING PROTEIN"/>
    <property type="match status" value="1"/>
</dbReference>
<reference evidence="2 4" key="1">
    <citation type="journal article" date="2020" name="Stud. Mycol.">
        <title>101 Dothideomycetes genomes: a test case for predicting lifestyles and emergence of pathogens.</title>
        <authorList>
            <person name="Haridas S."/>
            <person name="Albert R."/>
            <person name="Binder M."/>
            <person name="Bloem J."/>
            <person name="Labutti K."/>
            <person name="Salamov A."/>
            <person name="Andreopoulos B."/>
            <person name="Baker S."/>
            <person name="Barry K."/>
            <person name="Bills G."/>
            <person name="Bluhm B."/>
            <person name="Cannon C."/>
            <person name="Castanera R."/>
            <person name="Culley D."/>
            <person name="Daum C."/>
            <person name="Ezra D."/>
            <person name="Gonzalez J."/>
            <person name="Henrissat B."/>
            <person name="Kuo A."/>
            <person name="Liang C."/>
            <person name="Lipzen A."/>
            <person name="Lutzoni F."/>
            <person name="Magnuson J."/>
            <person name="Mondo S."/>
            <person name="Nolan M."/>
            <person name="Ohm R."/>
            <person name="Pangilinan J."/>
            <person name="Park H.-J."/>
            <person name="Ramirez L."/>
            <person name="Alfaro M."/>
            <person name="Sun H."/>
            <person name="Tritt A."/>
            <person name="Yoshinaga Y."/>
            <person name="Zwiers L.-H."/>
            <person name="Turgeon B."/>
            <person name="Goodwin S."/>
            <person name="Spatafora J."/>
            <person name="Crous P."/>
            <person name="Grigoriev I."/>
        </authorList>
    </citation>
    <scope>NUCLEOTIDE SEQUENCE</scope>
    <source>
        <strain evidence="2 4">CBS 304.34</strain>
    </source>
</reference>
<dbReference type="Proteomes" id="UP000504636">
    <property type="component" value="Unplaced"/>
</dbReference>
<protein>
    <recommendedName>
        <fullName evidence="1">2EXR domain-containing protein</fullName>
    </recommendedName>
</protein>
<evidence type="ECO:0000313" key="3">
    <source>
        <dbReference type="Proteomes" id="UP000504636"/>
    </source>
</evidence>
<dbReference type="GeneID" id="54463044"/>